<keyword evidence="6" id="KW-1185">Reference proteome</keyword>
<dbReference type="EMBL" id="JBGMDY010000010">
    <property type="protein sequence ID" value="KAL2319450.1"/>
    <property type="molecule type" value="Genomic_DNA"/>
</dbReference>
<accession>A0ABD1L7G1</accession>
<dbReference type="AlphaFoldDB" id="A0ABD1L7G1"/>
<dbReference type="PANTHER" id="PTHR22881">
    <property type="entry name" value="BROMODOMAIN CONTAINING PROTEIN"/>
    <property type="match status" value="1"/>
</dbReference>
<sequence>MSRLRKLQKIEGQRRSPRISALEAEAHGHSISQGPAFRTRGRKNTKLRPLQLLTPSPNQVVEHSRHRDIQKKCGGDKPSKLPSFLPEKRILQLVLDTLQRRDTYEIFAEPVDQNEVEDYYAIIKEPMDFGTMRAKLHEGMYMNLEQFERDVFLIFDNAMQFNSSGTIYFRQARVINELAKKVFDLLKNNPEKFELEFSETRRKIGRKNQGDFRDTTDLKTSEIVIGVPSKTSPCSSRGRSNRKNFKTKHGCSDITKRIDARDVESIAGGNSSCRSFEIDRRCTYRPLSLEKDTSIFSTVYGKLKLLEQVNQKDIGYKDSLMLFVRDLGPTAQNIGKRKLLGCEIRTASTSVPCIPVTSNTVTTSAAISHYRLDQYPGYSNEIRCPPERISGREKVEGTLNVEKEKGCSPLDGNTLACHKWKWSLRGDKGFPNKSFCFHSCPSRAGAEDFTCLDKGSKETGYKFGRMLLERSKMASHENLSVPVLENSQASSVIESRLENSCEFQPRPLAMESSDASCLVQDKCQMKNNVRFRSKCVMDDREAVCRTNEISCSSEAKKMLQSDQTVPVASSFVFNLPYLKTRLDQINSSEQYRVEGYMEILAVLELLGFSTFSSKTIIRGAILLEQGSGLRGCCQFWEAGREGGSRLATAQGLGGVRVVNLGRLGGRVAREGSGLRGWCQCGEARRKGGDAIHQRSRWRRFREARREGGGVTHRWHRFGEAKREDGGATPDARLFGGVDLERLRVTVEVRLPTTHDGDFGSLIEVGRENGSRRIRERLRVRDRVPCLCEARRENDSLEGGGEEGSLIRHREGEVSLFR</sequence>
<protein>
    <recommendedName>
        <fullName evidence="4">Bromo domain-containing protein</fullName>
    </recommendedName>
</protein>
<gene>
    <name evidence="5" type="ORF">Fmac_028419</name>
</gene>
<comment type="caution">
    <text evidence="5">The sequence shown here is derived from an EMBL/GenBank/DDBJ whole genome shotgun (WGS) entry which is preliminary data.</text>
</comment>
<name>A0ABD1L7G1_9FABA</name>
<evidence type="ECO:0000256" key="2">
    <source>
        <dbReference type="PROSITE-ProRule" id="PRU00035"/>
    </source>
</evidence>
<organism evidence="5 6">
    <name type="scientific">Flemingia macrophylla</name>
    <dbReference type="NCBI Taxonomy" id="520843"/>
    <lineage>
        <taxon>Eukaryota</taxon>
        <taxon>Viridiplantae</taxon>
        <taxon>Streptophyta</taxon>
        <taxon>Embryophyta</taxon>
        <taxon>Tracheophyta</taxon>
        <taxon>Spermatophyta</taxon>
        <taxon>Magnoliopsida</taxon>
        <taxon>eudicotyledons</taxon>
        <taxon>Gunneridae</taxon>
        <taxon>Pentapetalae</taxon>
        <taxon>rosids</taxon>
        <taxon>fabids</taxon>
        <taxon>Fabales</taxon>
        <taxon>Fabaceae</taxon>
        <taxon>Papilionoideae</taxon>
        <taxon>50 kb inversion clade</taxon>
        <taxon>NPAAA clade</taxon>
        <taxon>indigoferoid/millettioid clade</taxon>
        <taxon>Phaseoleae</taxon>
        <taxon>Flemingia</taxon>
    </lineage>
</organism>
<dbReference type="InterPro" id="IPR001487">
    <property type="entry name" value="Bromodomain"/>
</dbReference>
<evidence type="ECO:0000313" key="6">
    <source>
        <dbReference type="Proteomes" id="UP001603857"/>
    </source>
</evidence>
<reference evidence="5 6" key="1">
    <citation type="submission" date="2024-08" db="EMBL/GenBank/DDBJ databases">
        <title>Insights into the chromosomal genome structure of Flemingia macrophylla.</title>
        <authorList>
            <person name="Ding Y."/>
            <person name="Zhao Y."/>
            <person name="Bi W."/>
            <person name="Wu M."/>
            <person name="Zhao G."/>
            <person name="Gong Y."/>
            <person name="Li W."/>
            <person name="Zhang P."/>
        </authorList>
    </citation>
    <scope>NUCLEOTIDE SEQUENCE [LARGE SCALE GENOMIC DNA]</scope>
    <source>
        <strain evidence="5">DYQJB</strain>
        <tissue evidence="5">Leaf</tissue>
    </source>
</reference>
<feature type="region of interest" description="Disordered" evidence="3">
    <location>
        <begin position="1"/>
        <end position="41"/>
    </location>
</feature>
<proteinExistence type="predicted"/>
<dbReference type="SUPFAM" id="SSF47370">
    <property type="entry name" value="Bromodomain"/>
    <property type="match status" value="1"/>
</dbReference>
<dbReference type="InterPro" id="IPR036427">
    <property type="entry name" value="Bromodomain-like_sf"/>
</dbReference>
<dbReference type="Proteomes" id="UP001603857">
    <property type="component" value="Unassembled WGS sequence"/>
</dbReference>
<keyword evidence="1 2" id="KW-0103">Bromodomain</keyword>
<dbReference type="CDD" id="cd04369">
    <property type="entry name" value="Bromodomain"/>
    <property type="match status" value="1"/>
</dbReference>
<evidence type="ECO:0000259" key="4">
    <source>
        <dbReference type="PROSITE" id="PS50014"/>
    </source>
</evidence>
<evidence type="ECO:0000256" key="3">
    <source>
        <dbReference type="SAM" id="MobiDB-lite"/>
    </source>
</evidence>
<dbReference type="Gene3D" id="1.20.920.10">
    <property type="entry name" value="Bromodomain-like"/>
    <property type="match status" value="1"/>
</dbReference>
<dbReference type="PRINTS" id="PR00503">
    <property type="entry name" value="BROMODOMAIN"/>
</dbReference>
<evidence type="ECO:0000256" key="1">
    <source>
        <dbReference type="ARBA" id="ARBA00023117"/>
    </source>
</evidence>
<dbReference type="Pfam" id="PF00439">
    <property type="entry name" value="Bromodomain"/>
    <property type="match status" value="1"/>
</dbReference>
<dbReference type="InterPro" id="IPR051831">
    <property type="entry name" value="Bromodomain_contain_prot"/>
</dbReference>
<dbReference type="PANTHER" id="PTHR22881:SF26">
    <property type="entry name" value="BROMODOMAIN CONTAINING PROTEIN, EXPRESSED"/>
    <property type="match status" value="1"/>
</dbReference>
<evidence type="ECO:0000313" key="5">
    <source>
        <dbReference type="EMBL" id="KAL2319450.1"/>
    </source>
</evidence>
<dbReference type="PROSITE" id="PS50014">
    <property type="entry name" value="BROMODOMAIN_2"/>
    <property type="match status" value="1"/>
</dbReference>
<dbReference type="SMART" id="SM00297">
    <property type="entry name" value="BROMO"/>
    <property type="match status" value="1"/>
</dbReference>
<feature type="domain" description="Bromo" evidence="4">
    <location>
        <begin position="99"/>
        <end position="169"/>
    </location>
</feature>